<evidence type="ECO:0000313" key="3">
    <source>
        <dbReference type="Proteomes" id="UP000214688"/>
    </source>
</evidence>
<dbReference type="RefSeq" id="WP_094235411.1">
    <property type="nucleotide sequence ID" value="NZ_CP022657.1"/>
</dbReference>
<dbReference type="EMBL" id="CP022657">
    <property type="protein sequence ID" value="ASS74152.1"/>
    <property type="molecule type" value="Genomic_DNA"/>
</dbReference>
<accession>A0A223CXW3</accession>
<evidence type="ECO:0000313" key="2">
    <source>
        <dbReference type="EMBL" id="ASS74152.1"/>
    </source>
</evidence>
<organism evidence="2 3">
    <name type="scientific">Tumebacillus algifaecis</name>
    <dbReference type="NCBI Taxonomy" id="1214604"/>
    <lineage>
        <taxon>Bacteria</taxon>
        <taxon>Bacillati</taxon>
        <taxon>Bacillota</taxon>
        <taxon>Bacilli</taxon>
        <taxon>Bacillales</taxon>
        <taxon>Alicyclobacillaceae</taxon>
        <taxon>Tumebacillus</taxon>
    </lineage>
</organism>
<evidence type="ECO:0000256" key="1">
    <source>
        <dbReference type="SAM" id="Phobius"/>
    </source>
</evidence>
<dbReference type="KEGG" id="tab:CIG75_03540"/>
<dbReference type="AlphaFoldDB" id="A0A223CXW3"/>
<keyword evidence="1" id="KW-0812">Transmembrane</keyword>
<keyword evidence="1" id="KW-1133">Transmembrane helix</keyword>
<dbReference type="Proteomes" id="UP000214688">
    <property type="component" value="Chromosome"/>
</dbReference>
<reference evidence="2 3" key="1">
    <citation type="journal article" date="2015" name="Int. J. Syst. Evol. Microbiol.">
        <title>Tumebacillus algifaecis sp. nov., isolated from decomposing algal scum.</title>
        <authorList>
            <person name="Wu Y.F."/>
            <person name="Zhang B."/>
            <person name="Xing P."/>
            <person name="Wu Q.L."/>
            <person name="Liu S.J."/>
        </authorList>
    </citation>
    <scope>NUCLEOTIDE SEQUENCE [LARGE SCALE GENOMIC DNA]</scope>
    <source>
        <strain evidence="2 3">THMBR28</strain>
    </source>
</reference>
<dbReference type="OrthoDB" id="1864035at2"/>
<name>A0A223CXW3_9BACL</name>
<protein>
    <recommendedName>
        <fullName evidence="4">ABC transporter permease</fullName>
    </recommendedName>
</protein>
<gene>
    <name evidence="2" type="ORF">CIG75_03540</name>
</gene>
<proteinExistence type="predicted"/>
<sequence>MKLWQIAWKDVRIRMRDRKGLLSMIAMPLVLTAILGAALGGVFDQGSGSLPQFEVAVYQGDQGASGKNWSKACCKAKT</sequence>
<evidence type="ECO:0008006" key="4">
    <source>
        <dbReference type="Google" id="ProtNLM"/>
    </source>
</evidence>
<keyword evidence="1" id="KW-0472">Membrane</keyword>
<feature type="transmembrane region" description="Helical" evidence="1">
    <location>
        <begin position="21"/>
        <end position="43"/>
    </location>
</feature>
<keyword evidence="3" id="KW-1185">Reference proteome</keyword>